<organism evidence="2 3">
    <name type="scientific">Streptomyces sp. 900105245</name>
    <dbReference type="NCBI Taxonomy" id="3154379"/>
    <lineage>
        <taxon>Bacteria</taxon>
        <taxon>Bacillati</taxon>
        <taxon>Actinomycetota</taxon>
        <taxon>Actinomycetes</taxon>
        <taxon>Kitasatosporales</taxon>
        <taxon>Streptomycetaceae</taxon>
        <taxon>Streptomyces</taxon>
    </lineage>
</organism>
<comment type="caution">
    <text evidence="2">The sequence shown here is derived from an EMBL/GenBank/DDBJ whole genome shotgun (WGS) entry which is preliminary data.</text>
</comment>
<keyword evidence="3" id="KW-1185">Reference proteome</keyword>
<reference evidence="2 3" key="1">
    <citation type="submission" date="2024-06" db="EMBL/GenBank/DDBJ databases">
        <title>The Natural Products Discovery Center: Release of the First 8490 Sequenced Strains for Exploring Actinobacteria Biosynthetic Diversity.</title>
        <authorList>
            <person name="Kalkreuter E."/>
            <person name="Kautsar S.A."/>
            <person name="Yang D."/>
            <person name="Bader C.D."/>
            <person name="Teijaro C.N."/>
            <person name="Fluegel L."/>
            <person name="Davis C.M."/>
            <person name="Simpson J.R."/>
            <person name="Lauterbach L."/>
            <person name="Steele A.D."/>
            <person name="Gui C."/>
            <person name="Meng S."/>
            <person name="Li G."/>
            <person name="Viehrig K."/>
            <person name="Ye F."/>
            <person name="Su P."/>
            <person name="Kiefer A.F."/>
            <person name="Nichols A."/>
            <person name="Cepeda A.J."/>
            <person name="Yan W."/>
            <person name="Fan B."/>
            <person name="Jiang Y."/>
            <person name="Adhikari A."/>
            <person name="Zheng C.-J."/>
            <person name="Schuster L."/>
            <person name="Cowan T.M."/>
            <person name="Smanski M.J."/>
            <person name="Chevrette M.G."/>
            <person name="De Carvalho L.P.S."/>
            <person name="Shen B."/>
        </authorList>
    </citation>
    <scope>NUCLEOTIDE SEQUENCE [LARGE SCALE GENOMIC DNA]</scope>
    <source>
        <strain evidence="2 3">NPDC001166</strain>
    </source>
</reference>
<protein>
    <submittedName>
        <fullName evidence="2">Transposase</fullName>
    </submittedName>
</protein>
<gene>
    <name evidence="2" type="ORF">ABT272_44515</name>
</gene>
<name>A0ABV1ULH6_9ACTN</name>
<evidence type="ECO:0000313" key="2">
    <source>
        <dbReference type="EMBL" id="MER6434578.1"/>
    </source>
</evidence>
<sequence length="93" mass="9913">MTCEIAGDVYLGLDVGKGEDHATATNRTVKRMFDKPLPNSEPRLQELLGRHRTEHGTVPVVVGQPAFIGALPLGVVVNCHALIGSDGRVGAVW</sequence>
<dbReference type="Proteomes" id="UP001470023">
    <property type="component" value="Unassembled WGS sequence"/>
</dbReference>
<accession>A0ABV1ULH6</accession>
<evidence type="ECO:0000313" key="3">
    <source>
        <dbReference type="Proteomes" id="UP001470023"/>
    </source>
</evidence>
<dbReference type="RefSeq" id="WP_352066386.1">
    <property type="nucleotide sequence ID" value="NZ_JBEPAZ010000140.1"/>
</dbReference>
<feature type="domain" description="Transposase IS110-like N-terminal" evidence="1">
    <location>
        <begin position="11"/>
        <end position="80"/>
    </location>
</feature>
<evidence type="ECO:0000259" key="1">
    <source>
        <dbReference type="Pfam" id="PF01548"/>
    </source>
</evidence>
<proteinExistence type="predicted"/>
<dbReference type="InterPro" id="IPR002525">
    <property type="entry name" value="Transp_IS110-like_N"/>
</dbReference>
<dbReference type="EMBL" id="JBEPAZ010000140">
    <property type="protein sequence ID" value="MER6434578.1"/>
    <property type="molecule type" value="Genomic_DNA"/>
</dbReference>
<dbReference type="Pfam" id="PF01548">
    <property type="entry name" value="DEDD_Tnp_IS110"/>
    <property type="match status" value="1"/>
</dbReference>